<protein>
    <submittedName>
        <fullName evidence="1">Uncharacterized protein</fullName>
    </submittedName>
</protein>
<dbReference type="EMBL" id="JANBUP010000071">
    <property type="protein sequence ID" value="KAJ2813320.1"/>
    <property type="molecule type" value="Genomic_DNA"/>
</dbReference>
<evidence type="ECO:0000313" key="2">
    <source>
        <dbReference type="Proteomes" id="UP001140096"/>
    </source>
</evidence>
<reference evidence="1" key="1">
    <citation type="submission" date="2022-07" db="EMBL/GenBank/DDBJ databases">
        <title>Phylogenomic reconstructions and comparative analyses of Kickxellomycotina fungi.</title>
        <authorList>
            <person name="Reynolds N.K."/>
            <person name="Stajich J.E."/>
            <person name="Barry K."/>
            <person name="Grigoriev I.V."/>
            <person name="Crous P."/>
            <person name="Smith M.E."/>
        </authorList>
    </citation>
    <scope>NUCLEOTIDE SEQUENCE</scope>
    <source>
        <strain evidence="1">CBS 102833</strain>
    </source>
</reference>
<proteinExistence type="predicted"/>
<gene>
    <name evidence="1" type="ORF">H4S07_000774</name>
</gene>
<sequence>MSIPGLVLVLLTLAYGIAFFAYIGFSARRGRLIKGNDFTDMWITLIGLLLSAQSLFVISAYRATSRYLYWTVGWMVYGVTMLLFSLLVTGGYGSVGDSSAAVWAVFWVVPAAAIFFYAAKARRGYAVDRMMGIPEYRPRLAESRGVTLFYVAMDSAFPWLTWVCCVFFGLLVVIQALCLANDHRVYDRPGALVPIQTNGGEDWYKLHVWCVGYGADVQAKGTAPVFVLLTDFGMPSTSMMGLAQGLANSGHPACIVDRPGYGWSEPGYWDQNPSDVVKSINQALTKYPINNPLVLVGWGDGGVWSQLYMQEADYTRVVGVVLLDTFPNLEILQTYALNRTTTLQNLRQLRSISTSGTTAPNTIPEVHFDESVEKSASRLFSDWRAVSPIALHRARNNEWDGFEPKGSLGMHRSLFRNNLYYQAKYFEYGGTGAKLYQILLTHVMSATDAVLVYHHWPLRWPAFRDGSGSAFTSPKSLTRRAAGVPTLPASNSKVPVVLIASGKQFDSNCAAQGITDSEDCTKWQAFAWFFYRQQIEYQQTLSQSAAFLLCTSAVSEDNKLCDTDFVWTRPNWLAGAIVKQLFG</sequence>
<evidence type="ECO:0000313" key="1">
    <source>
        <dbReference type="EMBL" id="KAJ2813320.1"/>
    </source>
</evidence>
<keyword evidence="2" id="KW-1185">Reference proteome</keyword>
<accession>A0ACC1LQB6</accession>
<organism evidence="1 2">
    <name type="scientific">Coemansia furcata</name>
    <dbReference type="NCBI Taxonomy" id="417177"/>
    <lineage>
        <taxon>Eukaryota</taxon>
        <taxon>Fungi</taxon>
        <taxon>Fungi incertae sedis</taxon>
        <taxon>Zoopagomycota</taxon>
        <taxon>Kickxellomycotina</taxon>
        <taxon>Kickxellomycetes</taxon>
        <taxon>Kickxellales</taxon>
        <taxon>Kickxellaceae</taxon>
        <taxon>Coemansia</taxon>
    </lineage>
</organism>
<name>A0ACC1LQB6_9FUNG</name>
<comment type="caution">
    <text evidence="1">The sequence shown here is derived from an EMBL/GenBank/DDBJ whole genome shotgun (WGS) entry which is preliminary data.</text>
</comment>
<dbReference type="Proteomes" id="UP001140096">
    <property type="component" value="Unassembled WGS sequence"/>
</dbReference>